<feature type="chain" id="PRO_5012102337" evidence="2">
    <location>
        <begin position="23"/>
        <end position="180"/>
    </location>
</feature>
<accession>A0A1Y6CY71</accession>
<dbReference type="RefSeq" id="WP_085213455.1">
    <property type="nucleotide sequence ID" value="NZ_FXAM01000001.1"/>
</dbReference>
<dbReference type="EMBL" id="FXAM01000001">
    <property type="protein sequence ID" value="SMF95327.1"/>
    <property type="molecule type" value="Genomic_DNA"/>
</dbReference>
<gene>
    <name evidence="3" type="ORF">SAMN02949497_2688</name>
</gene>
<dbReference type="InterPro" id="IPR011990">
    <property type="entry name" value="TPR-like_helical_dom_sf"/>
</dbReference>
<sequence>MARLNLALRAALALALAGAAHEGWHLWRANRDNALIAAPGRIQVDPATPPALVFAKAHDLARHGDTQEALRLYGTLTQTGDAAFQARVYYNLGTLYLGDAARLWNARGVLEYVRVNTLVSAAKENLRAALRLSPENWDARYNLEYAYRITPPPKEKPKSDFKASKGSVYATLPSLPGGGP</sequence>
<feature type="signal peptide" evidence="2">
    <location>
        <begin position="1"/>
        <end position="22"/>
    </location>
</feature>
<evidence type="ECO:0000313" key="4">
    <source>
        <dbReference type="Proteomes" id="UP000192923"/>
    </source>
</evidence>
<evidence type="ECO:0000256" key="2">
    <source>
        <dbReference type="SAM" id="SignalP"/>
    </source>
</evidence>
<feature type="region of interest" description="Disordered" evidence="1">
    <location>
        <begin position="151"/>
        <end position="180"/>
    </location>
</feature>
<keyword evidence="4" id="KW-1185">Reference proteome</keyword>
<feature type="compositionally biased region" description="Basic and acidic residues" evidence="1">
    <location>
        <begin position="153"/>
        <end position="163"/>
    </location>
</feature>
<keyword evidence="2" id="KW-0732">Signal</keyword>
<dbReference type="OrthoDB" id="5567017at2"/>
<evidence type="ECO:0000256" key="1">
    <source>
        <dbReference type="SAM" id="MobiDB-lite"/>
    </source>
</evidence>
<evidence type="ECO:0000313" key="3">
    <source>
        <dbReference type="EMBL" id="SMF95327.1"/>
    </source>
</evidence>
<dbReference type="AlphaFoldDB" id="A0A1Y6CY71"/>
<proteinExistence type="predicted"/>
<name>A0A1Y6CY71_9GAMM</name>
<dbReference type="Proteomes" id="UP000192923">
    <property type="component" value="Unassembled WGS sequence"/>
</dbReference>
<dbReference type="STRING" id="1760988.SAMN02949497_2688"/>
<reference evidence="3 4" key="1">
    <citation type="submission" date="2016-12" db="EMBL/GenBank/DDBJ databases">
        <authorList>
            <person name="Song W.-J."/>
            <person name="Kurnit D.M."/>
        </authorList>
    </citation>
    <scope>NUCLEOTIDE SEQUENCE [LARGE SCALE GENOMIC DNA]</scope>
    <source>
        <strain evidence="3 4">175</strain>
    </source>
</reference>
<dbReference type="SUPFAM" id="SSF48452">
    <property type="entry name" value="TPR-like"/>
    <property type="match status" value="1"/>
</dbReference>
<dbReference type="Gene3D" id="1.25.40.10">
    <property type="entry name" value="Tetratricopeptide repeat domain"/>
    <property type="match status" value="1"/>
</dbReference>
<protein>
    <submittedName>
        <fullName evidence="3">MxaK protein</fullName>
    </submittedName>
</protein>
<organism evidence="3 4">
    <name type="scientific">Methylomagnum ishizawai</name>
    <dbReference type="NCBI Taxonomy" id="1760988"/>
    <lineage>
        <taxon>Bacteria</taxon>
        <taxon>Pseudomonadati</taxon>
        <taxon>Pseudomonadota</taxon>
        <taxon>Gammaproteobacteria</taxon>
        <taxon>Methylococcales</taxon>
        <taxon>Methylococcaceae</taxon>
        <taxon>Methylomagnum</taxon>
    </lineage>
</organism>